<dbReference type="GO" id="GO:0030170">
    <property type="term" value="F:pyridoxal phosphate binding"/>
    <property type="evidence" value="ECO:0007669"/>
    <property type="project" value="InterPro"/>
</dbReference>
<accession>A0A261UPW1</accession>
<dbReference type="Gene3D" id="3.40.640.10">
    <property type="entry name" value="Type I PLP-dependent aspartate aminotransferase-like (Major domain)"/>
    <property type="match status" value="1"/>
</dbReference>
<dbReference type="InterPro" id="IPR015422">
    <property type="entry name" value="PyrdxlP-dep_Trfase_small"/>
</dbReference>
<gene>
    <name evidence="5" type="ORF">CAL28_27955</name>
</gene>
<dbReference type="OrthoDB" id="3398487at2"/>
<dbReference type="GO" id="GO:0008483">
    <property type="term" value="F:transaminase activity"/>
    <property type="evidence" value="ECO:0007669"/>
    <property type="project" value="InterPro"/>
</dbReference>
<feature type="compositionally biased region" description="Low complexity" evidence="4">
    <location>
        <begin position="433"/>
        <end position="442"/>
    </location>
</feature>
<comment type="similarity">
    <text evidence="1 3">Belongs to the class-III pyridoxal-phosphate-dependent aminotransferase family.</text>
</comment>
<dbReference type="InterPro" id="IPR005814">
    <property type="entry name" value="Aminotrans_3"/>
</dbReference>
<dbReference type="PANTHER" id="PTHR45688">
    <property type="match status" value="1"/>
</dbReference>
<dbReference type="Proteomes" id="UP000215767">
    <property type="component" value="Unassembled WGS sequence"/>
</dbReference>
<evidence type="ECO:0000256" key="3">
    <source>
        <dbReference type="RuleBase" id="RU003560"/>
    </source>
</evidence>
<reference evidence="6" key="1">
    <citation type="submission" date="2017-05" db="EMBL/GenBank/DDBJ databases">
        <title>Complete and WGS of Bordetella genogroups.</title>
        <authorList>
            <person name="Spilker T."/>
            <person name="Lipuma J."/>
        </authorList>
    </citation>
    <scope>NUCLEOTIDE SEQUENCE [LARGE SCALE GENOMIC DNA]</scope>
    <source>
        <strain evidence="6">AU8856</strain>
    </source>
</reference>
<comment type="caution">
    <text evidence="5">The sequence shown here is derived from an EMBL/GenBank/DDBJ whole genome shotgun (WGS) entry which is preliminary data.</text>
</comment>
<dbReference type="PIRSF" id="PIRSF000521">
    <property type="entry name" value="Transaminase_4ab_Lys_Orn"/>
    <property type="match status" value="1"/>
</dbReference>
<evidence type="ECO:0008006" key="7">
    <source>
        <dbReference type="Google" id="ProtNLM"/>
    </source>
</evidence>
<dbReference type="PANTHER" id="PTHR45688:SF13">
    <property type="entry name" value="ALANINE--GLYOXYLATE AMINOTRANSFERASE 2-LIKE"/>
    <property type="match status" value="1"/>
</dbReference>
<name>A0A261UPW1_9BORD</name>
<dbReference type="RefSeq" id="WP_094844226.1">
    <property type="nucleotide sequence ID" value="NZ_NEVS01000004.1"/>
</dbReference>
<proteinExistence type="inferred from homology"/>
<dbReference type="Pfam" id="PF00202">
    <property type="entry name" value="Aminotran_3"/>
    <property type="match status" value="1"/>
</dbReference>
<keyword evidence="2 3" id="KW-0663">Pyridoxal phosphate</keyword>
<feature type="compositionally biased region" description="Basic and acidic residues" evidence="4">
    <location>
        <begin position="443"/>
        <end position="453"/>
    </location>
</feature>
<organism evidence="5 6">
    <name type="scientific">Bordetella genomosp. 11</name>
    <dbReference type="NCBI Taxonomy" id="1416808"/>
    <lineage>
        <taxon>Bacteria</taxon>
        <taxon>Pseudomonadati</taxon>
        <taxon>Pseudomonadota</taxon>
        <taxon>Betaproteobacteria</taxon>
        <taxon>Burkholderiales</taxon>
        <taxon>Alcaligenaceae</taxon>
        <taxon>Bordetella</taxon>
    </lineage>
</organism>
<dbReference type="EMBL" id="NEVS01000004">
    <property type="protein sequence ID" value="OZI62953.1"/>
    <property type="molecule type" value="Genomic_DNA"/>
</dbReference>
<dbReference type="InterPro" id="IPR015421">
    <property type="entry name" value="PyrdxlP-dep_Trfase_major"/>
</dbReference>
<evidence type="ECO:0000256" key="2">
    <source>
        <dbReference type="ARBA" id="ARBA00022898"/>
    </source>
</evidence>
<protein>
    <recommendedName>
        <fullName evidence="7">Aspartate aminotransferase family protein</fullName>
    </recommendedName>
</protein>
<sequence>MDAYDVQDAIDRWTIRYPPGAARRTARPPIAHAQGPIIHDTAGARYLDFGSNPTGAILGHNHPRYIEAVRRRLHTVGDDTFLDQDALLLHCRLGEILTPPLQKSLLVPHGDAALRVAAGMARAVTGGADIIAVSATHDGAVCFTRPATAASHPGNLPVTGVSEAHGTAGVCPDPAQCACGAQGGLQPCPWAAFEATVAACERRPAALLMKSFAGGAFGAGAGWAPVLRRLCHQYGMLLIVDETATGYGRTGRMWGHQHDDVVPDILIASARFGAGQSIDVVCTAPDIAEQVRACDNGVLDLAWHDPVACIAAVTTIDIVREEELVSRAAAIGEYLKTRLGTMAADKPMIAAVHGRGAMYAIELSAGWAAGNHVHQLGQEVVQACRDKGLLLREPAGDDSDRIVRVAPPMVSTETQLDEGLDILDRVLRDIAAAPRASAASRPGAREPGQHQLS</sequence>
<evidence type="ECO:0000313" key="6">
    <source>
        <dbReference type="Proteomes" id="UP000215767"/>
    </source>
</evidence>
<dbReference type="AlphaFoldDB" id="A0A261UPW1"/>
<dbReference type="SUPFAM" id="SSF53383">
    <property type="entry name" value="PLP-dependent transferases"/>
    <property type="match status" value="1"/>
</dbReference>
<evidence type="ECO:0000256" key="1">
    <source>
        <dbReference type="ARBA" id="ARBA00008954"/>
    </source>
</evidence>
<evidence type="ECO:0000256" key="4">
    <source>
        <dbReference type="SAM" id="MobiDB-lite"/>
    </source>
</evidence>
<feature type="region of interest" description="Disordered" evidence="4">
    <location>
        <begin position="433"/>
        <end position="453"/>
    </location>
</feature>
<keyword evidence="6" id="KW-1185">Reference proteome</keyword>
<dbReference type="InterPro" id="IPR015424">
    <property type="entry name" value="PyrdxlP-dep_Trfase"/>
</dbReference>
<dbReference type="Gene3D" id="3.90.1150.10">
    <property type="entry name" value="Aspartate Aminotransferase, domain 1"/>
    <property type="match status" value="1"/>
</dbReference>
<evidence type="ECO:0000313" key="5">
    <source>
        <dbReference type="EMBL" id="OZI62953.1"/>
    </source>
</evidence>